<proteinExistence type="predicted"/>
<evidence type="ECO:0000313" key="1">
    <source>
        <dbReference type="EMBL" id="MFC6506848.1"/>
    </source>
</evidence>
<evidence type="ECO:0000313" key="2">
    <source>
        <dbReference type="Proteomes" id="UP001596321"/>
    </source>
</evidence>
<dbReference type="RefSeq" id="WP_246559088.1">
    <property type="nucleotide sequence ID" value="NZ_BMUJ01000028.1"/>
</dbReference>
<gene>
    <name evidence="1" type="ORF">ACFQFF_36765</name>
</gene>
<accession>A0ABW1YCF3</accession>
<organism evidence="1 2">
    <name type="scientific">Streptomyces plicatus</name>
    <dbReference type="NCBI Taxonomy" id="1922"/>
    <lineage>
        <taxon>Bacteria</taxon>
        <taxon>Bacillati</taxon>
        <taxon>Actinomycetota</taxon>
        <taxon>Actinomycetes</taxon>
        <taxon>Kitasatosporales</taxon>
        <taxon>Streptomycetaceae</taxon>
        <taxon>Streptomyces</taxon>
        <taxon>Streptomyces rochei group</taxon>
    </lineage>
</organism>
<sequence>MRRFDLSEWKRSPHLTDLRRTVAGLLAEGRHRTALDEVLCALRRDPENLDGLFVALSVLAQSRTTRLGSPEPLTEMQQWSALLAPITTACSACDARWYSTHAVLFADNDVQFQPTNPIGMQCQKCRYTLCRDCLKAQRPTSYTASVDAPEVVAGSCANTACDGRGLSVPVLPTGRPDATPMDPAAIEGVLVVRDGPIRPTTDDALAVVTRFLPLISDDAPLLHIRRARPGTMSDNATRDALARSLLLDLEREGALAPDSWGRSRRMHILAGPGGDGDYLIVPVQKSLRRLPPATPHAASGPGTYTYLLQILPLRGSWATLRDPRTGDFHEGTFGALSAPAESLPGIAQEIIKRFERMGQSRRVMFFEGDYTQEQGLTTDDVYGIVTEGSASLSPYSEGAE</sequence>
<comment type="caution">
    <text evidence="1">The sequence shown here is derived from an EMBL/GenBank/DDBJ whole genome shotgun (WGS) entry which is preliminary data.</text>
</comment>
<dbReference type="Proteomes" id="UP001596321">
    <property type="component" value="Unassembled WGS sequence"/>
</dbReference>
<reference evidence="2" key="1">
    <citation type="journal article" date="2019" name="Int. J. Syst. Evol. Microbiol.">
        <title>The Global Catalogue of Microorganisms (GCM) 10K type strain sequencing project: providing services to taxonomists for standard genome sequencing and annotation.</title>
        <authorList>
            <consortium name="The Broad Institute Genomics Platform"/>
            <consortium name="The Broad Institute Genome Sequencing Center for Infectious Disease"/>
            <person name="Wu L."/>
            <person name="Ma J."/>
        </authorList>
    </citation>
    <scope>NUCLEOTIDE SEQUENCE [LARGE SCALE GENOMIC DNA]</scope>
    <source>
        <strain evidence="2">JCM 4504</strain>
    </source>
</reference>
<dbReference type="EMBL" id="JBHSUW010000002">
    <property type="protein sequence ID" value="MFC6506848.1"/>
    <property type="molecule type" value="Genomic_DNA"/>
</dbReference>
<protein>
    <submittedName>
        <fullName evidence="1">Uncharacterized protein</fullName>
    </submittedName>
</protein>
<name>A0ABW1YCF3_STRPL</name>
<keyword evidence="2" id="KW-1185">Reference proteome</keyword>